<evidence type="ECO:0000313" key="2">
    <source>
        <dbReference type="WBParaSite" id="ALUE_0000361801-mRNA-1"/>
    </source>
</evidence>
<name>A0A0M3HP62_ASCLU</name>
<dbReference type="AlphaFoldDB" id="A0A0M3HP62"/>
<reference evidence="2" key="1">
    <citation type="submission" date="2017-02" db="UniProtKB">
        <authorList>
            <consortium name="WormBaseParasite"/>
        </authorList>
    </citation>
    <scope>IDENTIFICATION</scope>
</reference>
<protein>
    <submittedName>
        <fullName evidence="2">Propeptide_C25 domain-containing protein</fullName>
    </submittedName>
</protein>
<dbReference type="Proteomes" id="UP000036681">
    <property type="component" value="Unplaced"/>
</dbReference>
<organism evidence="1 2">
    <name type="scientific">Ascaris lumbricoides</name>
    <name type="common">Giant roundworm</name>
    <dbReference type="NCBI Taxonomy" id="6252"/>
    <lineage>
        <taxon>Eukaryota</taxon>
        <taxon>Metazoa</taxon>
        <taxon>Ecdysozoa</taxon>
        <taxon>Nematoda</taxon>
        <taxon>Chromadorea</taxon>
        <taxon>Rhabditida</taxon>
        <taxon>Spirurina</taxon>
        <taxon>Ascaridomorpha</taxon>
        <taxon>Ascaridoidea</taxon>
        <taxon>Ascarididae</taxon>
        <taxon>Ascaris</taxon>
    </lineage>
</organism>
<evidence type="ECO:0000313" key="1">
    <source>
        <dbReference type="Proteomes" id="UP000036681"/>
    </source>
</evidence>
<sequence length="126" mass="14342">MFRNAQLTLYSIIFQYSSVIFKHHWNFLWVRVLALCISTASFKPYTTTKVQVTVNEDIPVQVSAKEDIPAEIPTSYIVVTNYGLRWERALDYADNAVPFDINIANSCRVRVNAIAIAESIALRQVS</sequence>
<proteinExistence type="predicted"/>
<accession>A0A0M3HP62</accession>
<keyword evidence="1" id="KW-1185">Reference proteome</keyword>
<dbReference type="WBParaSite" id="ALUE_0000361801-mRNA-1">
    <property type="protein sequence ID" value="ALUE_0000361801-mRNA-1"/>
    <property type="gene ID" value="ALUE_0000361801"/>
</dbReference>